<dbReference type="Proteomes" id="UP000000226">
    <property type="component" value="Chromosome 1"/>
</dbReference>
<accession>V7CTZ8</accession>
<dbReference type="PROSITE" id="PS51774">
    <property type="entry name" value="NAB"/>
    <property type="match status" value="1"/>
</dbReference>
<evidence type="ECO:0000313" key="4">
    <source>
        <dbReference type="EMBL" id="ESW33637.1"/>
    </source>
</evidence>
<feature type="domain" description="NAB" evidence="3">
    <location>
        <begin position="1"/>
        <end position="87"/>
    </location>
</feature>
<reference evidence="5" key="1">
    <citation type="journal article" date="2014" name="Nat. Genet.">
        <title>A reference genome for common bean and genome-wide analysis of dual domestications.</title>
        <authorList>
            <person name="Schmutz J."/>
            <person name="McClean P.E."/>
            <person name="Mamidi S."/>
            <person name="Wu G.A."/>
            <person name="Cannon S.B."/>
            <person name="Grimwood J."/>
            <person name="Jenkins J."/>
            <person name="Shu S."/>
            <person name="Song Q."/>
            <person name="Chavarro C."/>
            <person name="Torres-Torres M."/>
            <person name="Geffroy V."/>
            <person name="Moghaddam S.M."/>
            <person name="Gao D."/>
            <person name="Abernathy B."/>
            <person name="Barry K."/>
            <person name="Blair M."/>
            <person name="Brick M.A."/>
            <person name="Chovatia M."/>
            <person name="Gepts P."/>
            <person name="Goodstein D.M."/>
            <person name="Gonzales M."/>
            <person name="Hellsten U."/>
            <person name="Hyten D.L."/>
            <person name="Jia G."/>
            <person name="Kelly J.D."/>
            <person name="Kudrna D."/>
            <person name="Lee R."/>
            <person name="Richard M.M."/>
            <person name="Miklas P.N."/>
            <person name="Osorno J.M."/>
            <person name="Rodrigues J."/>
            <person name="Thareau V."/>
            <person name="Urrea C.A."/>
            <person name="Wang M."/>
            <person name="Yu Y."/>
            <person name="Zhang M."/>
            <person name="Wing R.A."/>
            <person name="Cregan P.B."/>
            <person name="Rokhsar D.S."/>
            <person name="Jackson S.A."/>
        </authorList>
    </citation>
    <scope>NUCLEOTIDE SEQUENCE [LARGE SCALE GENOMIC DNA]</scope>
    <source>
        <strain evidence="5">cv. G19833</strain>
    </source>
</reference>
<dbReference type="eggNOG" id="ENOG502S4PA">
    <property type="taxonomic scope" value="Eukaryota"/>
</dbReference>
<keyword evidence="5" id="KW-1185">Reference proteome</keyword>
<dbReference type="Gramene" id="ESW33637">
    <property type="protein sequence ID" value="ESW33637"/>
    <property type="gene ID" value="PHAVU_001G086400g"/>
</dbReference>
<evidence type="ECO:0000259" key="3">
    <source>
        <dbReference type="PROSITE" id="PS51774"/>
    </source>
</evidence>
<evidence type="ECO:0000313" key="5">
    <source>
        <dbReference type="Proteomes" id="UP000000226"/>
    </source>
</evidence>
<dbReference type="SMR" id="V7CTZ8"/>
<dbReference type="InterPro" id="IPR011684">
    <property type="entry name" value="NAB"/>
</dbReference>
<sequence>MMTHLFMENKDPGSWSSAPIYQSQWLQTTISDLDEKLDAMKTILDGDDSPKELIHCKWREDLIEMLEDFGQSYRVLAIAYNQLKLKSSQGTFQSGSLSSSGTSKTICYICNKRTTGKLKDKNLKEGWNHQPKYSLEHSNIKFDRSNLGFDLSKKQGDECSLEHSNIKFDRSILGFDLSNKQGDEFHELLSAGTCSKKLNPERRDIQMEDRMTKFSTTEDASEKIDDSELNQRTEDPLMTSFKCDKLWSTLMYQTKLTQDNLHQLVELVQRNDEKRETIRRLRLKVETLKSENKALQISLTHSNADSECDQPQISRGVRSTSKDFKIEYSTQAINTYK</sequence>
<proteinExistence type="predicted"/>
<evidence type="ECO:0000256" key="2">
    <source>
        <dbReference type="SAM" id="Coils"/>
    </source>
</evidence>
<protein>
    <recommendedName>
        <fullName evidence="3">NAB domain-containing protein</fullName>
    </recommendedName>
</protein>
<dbReference type="OrthoDB" id="1924020at2759"/>
<dbReference type="GO" id="GO:0003779">
    <property type="term" value="F:actin binding"/>
    <property type="evidence" value="ECO:0007669"/>
    <property type="project" value="InterPro"/>
</dbReference>
<name>V7CTZ8_PHAVU</name>
<organism evidence="4 5">
    <name type="scientific">Phaseolus vulgaris</name>
    <name type="common">Kidney bean</name>
    <name type="synonym">French bean</name>
    <dbReference type="NCBI Taxonomy" id="3885"/>
    <lineage>
        <taxon>Eukaryota</taxon>
        <taxon>Viridiplantae</taxon>
        <taxon>Streptophyta</taxon>
        <taxon>Embryophyta</taxon>
        <taxon>Tracheophyta</taxon>
        <taxon>Spermatophyta</taxon>
        <taxon>Magnoliopsida</taxon>
        <taxon>eudicotyledons</taxon>
        <taxon>Gunneridae</taxon>
        <taxon>Pentapetalae</taxon>
        <taxon>rosids</taxon>
        <taxon>fabids</taxon>
        <taxon>Fabales</taxon>
        <taxon>Fabaceae</taxon>
        <taxon>Papilionoideae</taxon>
        <taxon>50 kb inversion clade</taxon>
        <taxon>NPAAA clade</taxon>
        <taxon>indigoferoid/millettioid clade</taxon>
        <taxon>Phaseoleae</taxon>
        <taxon>Phaseolus</taxon>
    </lineage>
</organism>
<dbReference type="EMBL" id="CM002288">
    <property type="protein sequence ID" value="ESW33637.1"/>
    <property type="molecule type" value="Genomic_DNA"/>
</dbReference>
<evidence type="ECO:0000256" key="1">
    <source>
        <dbReference type="ARBA" id="ARBA00023054"/>
    </source>
</evidence>
<gene>
    <name evidence="4" type="ORF">PHAVU_001G086400g</name>
</gene>
<dbReference type="AlphaFoldDB" id="V7CTZ8"/>
<keyword evidence="1 2" id="KW-0175">Coiled coil</keyword>
<dbReference type="Pfam" id="PF07765">
    <property type="entry name" value="KIP1"/>
    <property type="match status" value="1"/>
</dbReference>
<feature type="coiled-coil region" evidence="2">
    <location>
        <begin position="264"/>
        <end position="298"/>
    </location>
</feature>
<dbReference type="OMA" id="YQSQWLQ"/>